<dbReference type="AlphaFoldDB" id="A0A067JFF8"/>
<dbReference type="Proteomes" id="UP000027138">
    <property type="component" value="Unassembled WGS sequence"/>
</dbReference>
<sequence length="174" mass="19279">MNISERAIGFSLTPPNSSDLEFVPNNAAVIDVFLGTVGHGGFDFPRKVVGYESSTENTNGNDLSAESSPPFGSLAESKSIKRMPGVRRLKKELEDFPPFLSTLDRSGRPRFTLIKLRSNGRLMIALARSDRPVIVRSYGRDGGLILEMVNWKQQCNGDSGDNEEIVEEREDRDC</sequence>
<organism evidence="2 3">
    <name type="scientific">Jatropha curcas</name>
    <name type="common">Barbados nut</name>
    <dbReference type="NCBI Taxonomy" id="180498"/>
    <lineage>
        <taxon>Eukaryota</taxon>
        <taxon>Viridiplantae</taxon>
        <taxon>Streptophyta</taxon>
        <taxon>Embryophyta</taxon>
        <taxon>Tracheophyta</taxon>
        <taxon>Spermatophyta</taxon>
        <taxon>Magnoliopsida</taxon>
        <taxon>eudicotyledons</taxon>
        <taxon>Gunneridae</taxon>
        <taxon>Pentapetalae</taxon>
        <taxon>rosids</taxon>
        <taxon>fabids</taxon>
        <taxon>Malpighiales</taxon>
        <taxon>Euphorbiaceae</taxon>
        <taxon>Crotonoideae</taxon>
        <taxon>Jatropheae</taxon>
        <taxon>Jatropha</taxon>
    </lineage>
</organism>
<keyword evidence="3" id="KW-1185">Reference proteome</keyword>
<feature type="region of interest" description="Disordered" evidence="1">
    <location>
        <begin position="53"/>
        <end position="76"/>
    </location>
</feature>
<gene>
    <name evidence="2" type="ORF">JCGZ_21994</name>
</gene>
<evidence type="ECO:0000313" key="2">
    <source>
        <dbReference type="EMBL" id="KDP21523.1"/>
    </source>
</evidence>
<name>A0A067JFF8_JATCU</name>
<dbReference type="EMBL" id="KK915662">
    <property type="protein sequence ID" value="KDP21523.1"/>
    <property type="molecule type" value="Genomic_DNA"/>
</dbReference>
<evidence type="ECO:0000256" key="1">
    <source>
        <dbReference type="SAM" id="MobiDB-lite"/>
    </source>
</evidence>
<feature type="compositionally biased region" description="Polar residues" evidence="1">
    <location>
        <begin position="53"/>
        <end position="67"/>
    </location>
</feature>
<accession>A0A067JFF8</accession>
<dbReference type="OrthoDB" id="1931928at2759"/>
<proteinExistence type="predicted"/>
<reference evidence="2 3" key="1">
    <citation type="journal article" date="2014" name="PLoS ONE">
        <title>Global Analysis of Gene Expression Profiles in Physic Nut (Jatropha curcas L.) Seedlings Exposed to Salt Stress.</title>
        <authorList>
            <person name="Zhang L."/>
            <person name="Zhang C."/>
            <person name="Wu P."/>
            <person name="Chen Y."/>
            <person name="Li M."/>
            <person name="Jiang H."/>
            <person name="Wu G."/>
        </authorList>
    </citation>
    <scope>NUCLEOTIDE SEQUENCE [LARGE SCALE GENOMIC DNA]</scope>
    <source>
        <strain evidence="3">cv. GZQX0401</strain>
        <tissue evidence="2">Young leaves</tissue>
    </source>
</reference>
<evidence type="ECO:0000313" key="3">
    <source>
        <dbReference type="Proteomes" id="UP000027138"/>
    </source>
</evidence>
<protein>
    <submittedName>
        <fullName evidence="2">Uncharacterized protein</fullName>
    </submittedName>
</protein>